<accession>A0A1I2HU42</accession>
<evidence type="ECO:0000313" key="1">
    <source>
        <dbReference type="EMBL" id="SFF32257.1"/>
    </source>
</evidence>
<name>A0A1I2HU42_9BACT</name>
<dbReference type="Proteomes" id="UP000198598">
    <property type="component" value="Unassembled WGS sequence"/>
</dbReference>
<dbReference type="STRING" id="662367.SAMN05216167_14711"/>
<gene>
    <name evidence="1" type="ORF">SAMN05216167_14711</name>
</gene>
<keyword evidence="2" id="KW-1185">Reference proteome</keyword>
<reference evidence="1 2" key="1">
    <citation type="submission" date="2016-10" db="EMBL/GenBank/DDBJ databases">
        <authorList>
            <person name="de Groot N.N."/>
        </authorList>
    </citation>
    <scope>NUCLEOTIDE SEQUENCE [LARGE SCALE GENOMIC DNA]</scope>
    <source>
        <strain evidence="1 2">DSM 26130</strain>
    </source>
</reference>
<evidence type="ECO:0000313" key="2">
    <source>
        <dbReference type="Proteomes" id="UP000198598"/>
    </source>
</evidence>
<organism evidence="1 2">
    <name type="scientific">Spirosoma endophyticum</name>
    <dbReference type="NCBI Taxonomy" id="662367"/>
    <lineage>
        <taxon>Bacteria</taxon>
        <taxon>Pseudomonadati</taxon>
        <taxon>Bacteroidota</taxon>
        <taxon>Cytophagia</taxon>
        <taxon>Cytophagales</taxon>
        <taxon>Cytophagaceae</taxon>
        <taxon>Spirosoma</taxon>
    </lineage>
</organism>
<protein>
    <submittedName>
        <fullName evidence="1">Uncharacterized protein</fullName>
    </submittedName>
</protein>
<dbReference type="AlphaFoldDB" id="A0A1I2HU42"/>
<dbReference type="EMBL" id="FOLQ01000047">
    <property type="protein sequence ID" value="SFF32257.1"/>
    <property type="molecule type" value="Genomic_DNA"/>
</dbReference>
<proteinExistence type="predicted"/>
<sequence length="54" mass="6211">MIKEGNINFTVVNTDLTDEDREQISAWIRERKAMKATKVKASKETSVKRSKTKV</sequence>